<sequence>MPQLYLVSDSGAANLEAFARRGGVVVVGPYSGIVDEHDRVRLGGYPGAWRDLLGVTVEEFFPLEAPIRLSSGASGSVWSEVAQATTAKVLDTYATGEPAWTRNDYGDGAAHYLTTLLDDDKLAEVLATACREAEAEPAARSVPGVEVVRRSHADGRSFLFAINHTTRDATVTTPSGAAVTVAAGDAVVIPD</sequence>
<dbReference type="Gene3D" id="3.40.50.880">
    <property type="match status" value="1"/>
</dbReference>
<protein>
    <submittedName>
        <fullName evidence="2">Beta-galactosidase</fullName>
    </submittedName>
</protein>
<evidence type="ECO:0000259" key="1">
    <source>
        <dbReference type="Pfam" id="PF08532"/>
    </source>
</evidence>
<evidence type="ECO:0000313" key="3">
    <source>
        <dbReference type="Proteomes" id="UP001596058"/>
    </source>
</evidence>
<dbReference type="InterPro" id="IPR003476">
    <property type="entry name" value="Glyco_hydro_42"/>
</dbReference>
<dbReference type="Gene3D" id="2.60.40.1180">
    <property type="entry name" value="Golgi alpha-mannosidase II"/>
    <property type="match status" value="1"/>
</dbReference>
<reference evidence="3" key="1">
    <citation type="journal article" date="2019" name="Int. J. Syst. Evol. Microbiol.">
        <title>The Global Catalogue of Microorganisms (GCM) 10K type strain sequencing project: providing services to taxonomists for standard genome sequencing and annotation.</title>
        <authorList>
            <consortium name="The Broad Institute Genomics Platform"/>
            <consortium name="The Broad Institute Genome Sequencing Center for Infectious Disease"/>
            <person name="Wu L."/>
            <person name="Ma J."/>
        </authorList>
    </citation>
    <scope>NUCLEOTIDE SEQUENCE [LARGE SCALE GENOMIC DNA]</scope>
    <source>
        <strain evidence="3">CCUG 53903</strain>
    </source>
</reference>
<gene>
    <name evidence="2" type="ORF">ACFPZ3_11830</name>
</gene>
<dbReference type="EMBL" id="JBHSPA010000015">
    <property type="protein sequence ID" value="MFC5824538.1"/>
    <property type="molecule type" value="Genomic_DNA"/>
</dbReference>
<dbReference type="InterPro" id="IPR013738">
    <property type="entry name" value="Beta_galactosidase_Trimer"/>
</dbReference>
<organism evidence="2 3">
    <name type="scientific">Nonomuraea insulae</name>
    <dbReference type="NCBI Taxonomy" id="1616787"/>
    <lineage>
        <taxon>Bacteria</taxon>
        <taxon>Bacillati</taxon>
        <taxon>Actinomycetota</taxon>
        <taxon>Actinomycetes</taxon>
        <taxon>Streptosporangiales</taxon>
        <taxon>Streptosporangiaceae</taxon>
        <taxon>Nonomuraea</taxon>
    </lineage>
</organism>
<name>A0ABW1CIQ9_9ACTN</name>
<dbReference type="RefSeq" id="WP_379514064.1">
    <property type="nucleotide sequence ID" value="NZ_JBHSPA010000015.1"/>
</dbReference>
<dbReference type="PANTHER" id="PTHR36447:SF1">
    <property type="entry name" value="BETA-GALACTOSIDASE GANA"/>
    <property type="match status" value="1"/>
</dbReference>
<dbReference type="Proteomes" id="UP001596058">
    <property type="component" value="Unassembled WGS sequence"/>
</dbReference>
<dbReference type="InterPro" id="IPR013780">
    <property type="entry name" value="Glyco_hydro_b"/>
</dbReference>
<dbReference type="Pfam" id="PF08532">
    <property type="entry name" value="Glyco_hydro_42M"/>
    <property type="match status" value="1"/>
</dbReference>
<keyword evidence="3" id="KW-1185">Reference proteome</keyword>
<dbReference type="CDD" id="cd03143">
    <property type="entry name" value="A4_beta-galactosidase_middle_domain"/>
    <property type="match status" value="1"/>
</dbReference>
<proteinExistence type="predicted"/>
<comment type="caution">
    <text evidence="2">The sequence shown here is derived from an EMBL/GenBank/DDBJ whole genome shotgun (WGS) entry which is preliminary data.</text>
</comment>
<dbReference type="SUPFAM" id="SSF52317">
    <property type="entry name" value="Class I glutamine amidotransferase-like"/>
    <property type="match status" value="1"/>
</dbReference>
<feature type="domain" description="Beta-galactosidase trimerisation" evidence="1">
    <location>
        <begin position="2"/>
        <end position="134"/>
    </location>
</feature>
<dbReference type="InterPro" id="IPR029062">
    <property type="entry name" value="Class_I_gatase-like"/>
</dbReference>
<accession>A0ABW1CIQ9</accession>
<evidence type="ECO:0000313" key="2">
    <source>
        <dbReference type="EMBL" id="MFC5824538.1"/>
    </source>
</evidence>
<dbReference type="PANTHER" id="PTHR36447">
    <property type="entry name" value="BETA-GALACTOSIDASE GANA"/>
    <property type="match status" value="1"/>
</dbReference>